<feature type="domain" description="C2H2-type" evidence="3">
    <location>
        <begin position="276"/>
        <end position="299"/>
    </location>
</feature>
<evidence type="ECO:0000259" key="3">
    <source>
        <dbReference type="PROSITE" id="PS50157"/>
    </source>
</evidence>
<dbReference type="PROSITE" id="PS50157">
    <property type="entry name" value="ZINC_FINGER_C2H2_2"/>
    <property type="match status" value="1"/>
</dbReference>
<feature type="region of interest" description="Disordered" evidence="2">
    <location>
        <begin position="422"/>
        <end position="500"/>
    </location>
</feature>
<keyword evidence="1" id="KW-0862">Zinc</keyword>
<dbReference type="PROSITE" id="PS00028">
    <property type="entry name" value="ZINC_FINGER_C2H2_1"/>
    <property type="match status" value="1"/>
</dbReference>
<feature type="compositionally biased region" description="Basic and acidic residues" evidence="2">
    <location>
        <begin position="450"/>
        <end position="463"/>
    </location>
</feature>
<proteinExistence type="predicted"/>
<dbReference type="GeneID" id="37269931"/>
<keyword evidence="1" id="KW-0863">Zinc-finger</keyword>
<evidence type="ECO:0000256" key="2">
    <source>
        <dbReference type="SAM" id="MobiDB-lite"/>
    </source>
</evidence>
<dbReference type="InterPro" id="IPR013087">
    <property type="entry name" value="Znf_C2H2_type"/>
</dbReference>
<keyword evidence="1" id="KW-0479">Metal-binding</keyword>
<feature type="compositionally biased region" description="Polar residues" evidence="2">
    <location>
        <begin position="397"/>
        <end position="407"/>
    </location>
</feature>
<accession>A0A316ZAI7</accession>
<dbReference type="EMBL" id="KZ819292">
    <property type="protein sequence ID" value="PWN98316.1"/>
    <property type="molecule type" value="Genomic_DNA"/>
</dbReference>
<feature type="region of interest" description="Disordered" evidence="2">
    <location>
        <begin position="68"/>
        <end position="112"/>
    </location>
</feature>
<feature type="region of interest" description="Disordered" evidence="2">
    <location>
        <begin position="368"/>
        <end position="407"/>
    </location>
</feature>
<feature type="compositionally biased region" description="Acidic residues" evidence="2">
    <location>
        <begin position="464"/>
        <end position="474"/>
    </location>
</feature>
<evidence type="ECO:0000313" key="5">
    <source>
        <dbReference type="Proteomes" id="UP000245946"/>
    </source>
</evidence>
<evidence type="ECO:0000313" key="4">
    <source>
        <dbReference type="EMBL" id="PWN98316.1"/>
    </source>
</evidence>
<gene>
    <name evidence="4" type="ORF">FA09DRAFT_329915</name>
</gene>
<dbReference type="RefSeq" id="XP_025598595.1">
    <property type="nucleotide sequence ID" value="XM_025742387.1"/>
</dbReference>
<protein>
    <recommendedName>
        <fullName evidence="3">C2H2-type domain-containing protein</fullName>
    </recommendedName>
</protein>
<feature type="region of interest" description="Disordered" evidence="2">
    <location>
        <begin position="157"/>
        <end position="249"/>
    </location>
</feature>
<dbReference type="AlphaFoldDB" id="A0A316ZAI7"/>
<dbReference type="GO" id="GO:0008270">
    <property type="term" value="F:zinc ion binding"/>
    <property type="evidence" value="ECO:0007669"/>
    <property type="project" value="UniProtKB-KW"/>
</dbReference>
<reference evidence="4 5" key="1">
    <citation type="journal article" date="2018" name="Mol. Biol. Evol.">
        <title>Broad Genomic Sampling Reveals a Smut Pathogenic Ancestry of the Fungal Clade Ustilaginomycotina.</title>
        <authorList>
            <person name="Kijpornyongpan T."/>
            <person name="Mondo S.J."/>
            <person name="Barry K."/>
            <person name="Sandor L."/>
            <person name="Lee J."/>
            <person name="Lipzen A."/>
            <person name="Pangilinan J."/>
            <person name="LaButti K."/>
            <person name="Hainaut M."/>
            <person name="Henrissat B."/>
            <person name="Grigoriev I.V."/>
            <person name="Spatafora J.W."/>
            <person name="Aime M.C."/>
        </authorList>
    </citation>
    <scope>NUCLEOTIDE SEQUENCE [LARGE SCALE GENOMIC DNA]</scope>
    <source>
        <strain evidence="4 5">MCA 4186</strain>
    </source>
</reference>
<dbReference type="OrthoDB" id="2152896at2759"/>
<dbReference type="STRING" id="58919.A0A316ZAI7"/>
<evidence type="ECO:0000256" key="1">
    <source>
        <dbReference type="PROSITE-ProRule" id="PRU00042"/>
    </source>
</evidence>
<keyword evidence="5" id="KW-1185">Reference proteome</keyword>
<name>A0A316ZAI7_9BASI</name>
<organism evidence="4 5">
    <name type="scientific">Tilletiopsis washingtonensis</name>
    <dbReference type="NCBI Taxonomy" id="58919"/>
    <lineage>
        <taxon>Eukaryota</taxon>
        <taxon>Fungi</taxon>
        <taxon>Dikarya</taxon>
        <taxon>Basidiomycota</taxon>
        <taxon>Ustilaginomycotina</taxon>
        <taxon>Exobasidiomycetes</taxon>
        <taxon>Entylomatales</taxon>
        <taxon>Entylomatales incertae sedis</taxon>
        <taxon>Tilletiopsis</taxon>
    </lineage>
</organism>
<sequence length="500" mass="50897">MSSYEQGGPGGATATYVKSAVPRHGFAPPPKGYFAAPGSTPSFSAGVGVSISSARSPLLGPAGALGSPSALDELPASAPSSVPTKGRRRESIGGQMRRKVSESTAAAAGAGGGLGHGSAFSLASRMNIPARGGPGGMGGGSEAFSTSLGAAGEALSLSSSLSTPGMPHLGRTPSAYGASVPNGGGAAAHIKQERTASHTHFGQECYGPTPGETPLSPPAALLSPGSRGAAPPAYVRRPSAAESTATDDDMSVVGEANAKSAPAQQPTSQQSHQQLHKCESCAKVYRHPSCLVKHRWEHTVYWKEASKFLMSKHQQVQLLEAAAILVGMDCHARSLPEEKALWPAAVSPPSSGLLGSDKLNFDQLLAQKASRKAESPSPFTERHLTPSSLGAPRSTGRAHSNSNASATLSPLNALTSLNIGGPRAGAARTSATPGVGSNGTSAARANGDVKPLRLDESAERTRDEVEEDDEEEADSPPVAEREAGEDGLGAGIEMEMEGVE</sequence>
<dbReference type="Proteomes" id="UP000245946">
    <property type="component" value="Unassembled WGS sequence"/>
</dbReference>